<dbReference type="InterPro" id="IPR003658">
    <property type="entry name" value="Anti-sigma_ant"/>
</dbReference>
<evidence type="ECO:0000259" key="3">
    <source>
        <dbReference type="PROSITE" id="PS50801"/>
    </source>
</evidence>
<dbReference type="InterPro" id="IPR002645">
    <property type="entry name" value="STAS_dom"/>
</dbReference>
<evidence type="ECO:0000313" key="4">
    <source>
        <dbReference type="EMBL" id="PKV98571.1"/>
    </source>
</evidence>
<dbReference type="PROSITE" id="PS50801">
    <property type="entry name" value="STAS"/>
    <property type="match status" value="1"/>
</dbReference>
<dbReference type="NCBIfam" id="TIGR00377">
    <property type="entry name" value="ant_ant_sig"/>
    <property type="match status" value="1"/>
</dbReference>
<accession>A0A2N3WXF0</accession>
<dbReference type="Proteomes" id="UP000233766">
    <property type="component" value="Unassembled WGS sequence"/>
</dbReference>
<keyword evidence="5" id="KW-1185">Reference proteome</keyword>
<dbReference type="OrthoDB" id="3481860at2"/>
<evidence type="ECO:0000256" key="2">
    <source>
        <dbReference type="RuleBase" id="RU003749"/>
    </source>
</evidence>
<evidence type="ECO:0000256" key="1">
    <source>
        <dbReference type="ARBA" id="ARBA00009013"/>
    </source>
</evidence>
<proteinExistence type="inferred from homology"/>
<organism evidence="4 5">
    <name type="scientific">Nocardia fluminea</name>
    <dbReference type="NCBI Taxonomy" id="134984"/>
    <lineage>
        <taxon>Bacteria</taxon>
        <taxon>Bacillati</taxon>
        <taxon>Actinomycetota</taxon>
        <taxon>Actinomycetes</taxon>
        <taxon>Mycobacteriales</taxon>
        <taxon>Nocardiaceae</taxon>
        <taxon>Nocardia</taxon>
    </lineage>
</organism>
<dbReference type="InterPro" id="IPR036513">
    <property type="entry name" value="STAS_dom_sf"/>
</dbReference>
<dbReference type="RefSeq" id="WP_101463010.1">
    <property type="nucleotide sequence ID" value="NZ_PJMW01000001.1"/>
</dbReference>
<dbReference type="PANTHER" id="PTHR33495:SF2">
    <property type="entry name" value="ANTI-SIGMA FACTOR ANTAGONIST TM_1081-RELATED"/>
    <property type="match status" value="1"/>
</dbReference>
<dbReference type="Pfam" id="PF13466">
    <property type="entry name" value="STAS_2"/>
    <property type="match status" value="1"/>
</dbReference>
<dbReference type="PANTHER" id="PTHR33495">
    <property type="entry name" value="ANTI-SIGMA FACTOR ANTAGONIST TM_1081-RELATED-RELATED"/>
    <property type="match status" value="1"/>
</dbReference>
<dbReference type="Gene3D" id="3.30.750.24">
    <property type="entry name" value="STAS domain"/>
    <property type="match status" value="1"/>
</dbReference>
<dbReference type="InterPro" id="IPR058548">
    <property type="entry name" value="MlaB-like_STAS"/>
</dbReference>
<reference evidence="4 5" key="1">
    <citation type="submission" date="2017-12" db="EMBL/GenBank/DDBJ databases">
        <title>Sequencing the genomes of 1000 Actinobacteria strains.</title>
        <authorList>
            <person name="Klenk H.-P."/>
        </authorList>
    </citation>
    <scope>NUCLEOTIDE SEQUENCE [LARGE SCALE GENOMIC DNA]</scope>
    <source>
        <strain evidence="4 5">DSM 44489</strain>
    </source>
</reference>
<dbReference type="AlphaFoldDB" id="A0A2N3WXF0"/>
<comment type="caution">
    <text evidence="4">The sequence shown here is derived from an EMBL/GenBank/DDBJ whole genome shotgun (WGS) entry which is preliminary data.</text>
</comment>
<name>A0A2N3WXF0_9NOCA</name>
<feature type="domain" description="STAS" evidence="3">
    <location>
        <begin position="17"/>
        <end position="114"/>
    </location>
</feature>
<dbReference type="EMBL" id="PJMW01000001">
    <property type="protein sequence ID" value="PKV98571.1"/>
    <property type="molecule type" value="Genomic_DNA"/>
</dbReference>
<comment type="similarity">
    <text evidence="1 2">Belongs to the anti-sigma-factor antagonist family.</text>
</comment>
<dbReference type="GO" id="GO:0043856">
    <property type="term" value="F:anti-sigma factor antagonist activity"/>
    <property type="evidence" value="ECO:0007669"/>
    <property type="project" value="InterPro"/>
</dbReference>
<protein>
    <recommendedName>
        <fullName evidence="2">Anti-sigma factor antagonist</fullName>
    </recommendedName>
</protein>
<dbReference type="CDD" id="cd07043">
    <property type="entry name" value="STAS_anti-anti-sigma_factors"/>
    <property type="match status" value="1"/>
</dbReference>
<gene>
    <name evidence="4" type="ORF">ATK86_0592</name>
</gene>
<evidence type="ECO:0000313" key="5">
    <source>
        <dbReference type="Proteomes" id="UP000233766"/>
    </source>
</evidence>
<dbReference type="SUPFAM" id="SSF52091">
    <property type="entry name" value="SpoIIaa-like"/>
    <property type="match status" value="1"/>
</dbReference>
<sequence length="128" mass="13098">MSTDFTVTCHLSAAGPVLTFAGELDSATAPAARAAIGTLELCAGQLVVVELSGLEFCDSSGITALLAARNRATDAGAGIALAAVPPNLARIFKLIGLMMVFTNYPTVAEAQHSWRVPEPGPQAATSLE</sequence>